<dbReference type="Pfam" id="PF00561">
    <property type="entry name" value="Abhydrolase_1"/>
    <property type="match status" value="1"/>
</dbReference>
<dbReference type="SUPFAM" id="SSF53474">
    <property type="entry name" value="alpha/beta-Hydrolases"/>
    <property type="match status" value="1"/>
</dbReference>
<comment type="caution">
    <text evidence="2">The sequence shown here is derived from an EMBL/GenBank/DDBJ whole genome shotgun (WGS) entry which is preliminary data.</text>
</comment>
<dbReference type="InterPro" id="IPR000073">
    <property type="entry name" value="AB_hydrolase_1"/>
</dbReference>
<dbReference type="RefSeq" id="WP_344867035.1">
    <property type="nucleotide sequence ID" value="NZ_BAAAZN010000018.1"/>
</dbReference>
<proteinExistence type="predicted"/>
<accession>A0ABP6XWV6</accession>
<dbReference type="Gene3D" id="3.40.50.1820">
    <property type="entry name" value="alpha/beta hydrolase"/>
    <property type="match status" value="1"/>
</dbReference>
<feature type="domain" description="AB hydrolase-1" evidence="1">
    <location>
        <begin position="19"/>
        <end position="151"/>
    </location>
</feature>
<dbReference type="InterPro" id="IPR050266">
    <property type="entry name" value="AB_hydrolase_sf"/>
</dbReference>
<keyword evidence="3" id="KW-1185">Reference proteome</keyword>
<protein>
    <recommendedName>
        <fullName evidence="1">AB hydrolase-1 domain-containing protein</fullName>
    </recommendedName>
</protein>
<evidence type="ECO:0000259" key="1">
    <source>
        <dbReference type="Pfam" id="PF00561"/>
    </source>
</evidence>
<sequence length="176" mass="18800">MTTNSLRSRYVVDSGGRGPAILCLHGNLMDATMWDGIVETLSGYRCIRFDFRLHGATEDDGLPFTYWDAARDALDVLDTLDVPAAHFVGHSQGGFTALRAALLAPGRITSLALIDTAADAFPGPALAQMAQIRDGFAAGAVEETAAAVLERRRRRPNRTLAGPYPSATGSPVPWVC</sequence>
<dbReference type="PANTHER" id="PTHR43798">
    <property type="entry name" value="MONOACYLGLYCEROL LIPASE"/>
    <property type="match status" value="1"/>
</dbReference>
<name>A0ABP6XWV6_9PSEU</name>
<reference evidence="3" key="1">
    <citation type="journal article" date="2019" name="Int. J. Syst. Evol. Microbiol.">
        <title>The Global Catalogue of Microorganisms (GCM) 10K type strain sequencing project: providing services to taxonomists for standard genome sequencing and annotation.</title>
        <authorList>
            <consortium name="The Broad Institute Genomics Platform"/>
            <consortium name="The Broad Institute Genome Sequencing Center for Infectious Disease"/>
            <person name="Wu L."/>
            <person name="Ma J."/>
        </authorList>
    </citation>
    <scope>NUCLEOTIDE SEQUENCE [LARGE SCALE GENOMIC DNA]</scope>
    <source>
        <strain evidence="3">JCM 16898</strain>
    </source>
</reference>
<dbReference type="Proteomes" id="UP001500689">
    <property type="component" value="Unassembled WGS sequence"/>
</dbReference>
<dbReference type="EMBL" id="BAAAZN010000018">
    <property type="protein sequence ID" value="GAA3572985.1"/>
    <property type="molecule type" value="Genomic_DNA"/>
</dbReference>
<organism evidence="2 3">
    <name type="scientific">Amycolatopsis ultiminotia</name>
    <dbReference type="NCBI Taxonomy" id="543629"/>
    <lineage>
        <taxon>Bacteria</taxon>
        <taxon>Bacillati</taxon>
        <taxon>Actinomycetota</taxon>
        <taxon>Actinomycetes</taxon>
        <taxon>Pseudonocardiales</taxon>
        <taxon>Pseudonocardiaceae</taxon>
        <taxon>Amycolatopsis</taxon>
    </lineage>
</organism>
<gene>
    <name evidence="2" type="ORF">GCM10022222_66550</name>
</gene>
<evidence type="ECO:0000313" key="3">
    <source>
        <dbReference type="Proteomes" id="UP001500689"/>
    </source>
</evidence>
<dbReference type="InterPro" id="IPR029058">
    <property type="entry name" value="AB_hydrolase_fold"/>
</dbReference>
<evidence type="ECO:0000313" key="2">
    <source>
        <dbReference type="EMBL" id="GAA3572985.1"/>
    </source>
</evidence>